<sequence length="863" mass="93489">YFKLSFQTKQELIEKGVCGDDVPECSESPNRGTCQKVIDGVEQFVSCGCCQRKPAAFPPPPGSAELDSNQWLNVSPKTTFVLDAGYGAEAPAGCEQPFTEYKHASQFSPYEPMARQVQDGADVANPAYKNGRYELDPYAFPVGVYTDSSDYSFTAEYSKIPASNRIPLSGIGIKTTSEDATCGSDFNAESVRTPESVGWSQCAPLGTLQSVAPLDVAKFAMITPQEIMQAQVGEIVTPENPNTGYAYQVGGEQLITTGTFETYPFGRIANPGDRTNDQITKPVLGWANKLFYGYSVKDWYLDNLPNNVYTDGNETQCVWGAVTDYAEDTTVPLTLRYPWWTRTGVEAFSLWLEGDGTLFFSDKWINANPTVFFSQSGSGDDVSLNEYTDLSNPCPAEMPKDKTPVRPSRFSTMWTSQFCECARGDCNRDGAQGILTPKQISIESLSSDRPMRAAETENGCNAEANSAKWITNKVWGCEAEEVLYGCRIHITQTDVTTSIDGGTTGRNDANQCLQPLSNFDFDISVFNSNPSTTESECWELDRSLSNCFYFDEDTVKPMAPALFSQSEYKTQCMRSVPNAVAKNGQCVVETSPSCYSYSSDTCPEMFAWASVDTFCQGNINDSSETKTCSTWQPEFLLGLTCTGELTANAKPNMNGGCNVDPYGPAPTPCDPVPGKPTSCRPSPGALGCDSCVSSAIFVNEAENSMTEVPIANRKLETFVAAGQFKTYQGGEAQGTADEFYLTVNHNTCAGPGLARVERATWYDFLDILDSGEYSTEAAQQLNIIAGAGAGDITCCGGLCADEAATKCVNPVSGGECRWDLAKGNSGVVRKLMNKVAELGALGRSELVALKQIHEAALASLVIM</sequence>
<dbReference type="Proteomes" id="UP001165060">
    <property type="component" value="Unassembled WGS sequence"/>
</dbReference>
<protein>
    <submittedName>
        <fullName evidence="1">Uncharacterized protein</fullName>
    </submittedName>
</protein>
<comment type="caution">
    <text evidence="1">The sequence shown here is derived from an EMBL/GenBank/DDBJ whole genome shotgun (WGS) entry which is preliminary data.</text>
</comment>
<organism evidence="1 2">
    <name type="scientific">Tetraparma gracilis</name>
    <dbReference type="NCBI Taxonomy" id="2962635"/>
    <lineage>
        <taxon>Eukaryota</taxon>
        <taxon>Sar</taxon>
        <taxon>Stramenopiles</taxon>
        <taxon>Ochrophyta</taxon>
        <taxon>Bolidophyceae</taxon>
        <taxon>Parmales</taxon>
        <taxon>Triparmaceae</taxon>
        <taxon>Tetraparma</taxon>
    </lineage>
</organism>
<proteinExistence type="predicted"/>
<accession>A0ABQ6N6K1</accession>
<gene>
    <name evidence="1" type="ORF">TeGR_g11211</name>
</gene>
<reference evidence="1 2" key="1">
    <citation type="journal article" date="2023" name="Commun. Biol.">
        <title>Genome analysis of Parmales, the sister group of diatoms, reveals the evolutionary specialization of diatoms from phago-mixotrophs to photoautotrophs.</title>
        <authorList>
            <person name="Ban H."/>
            <person name="Sato S."/>
            <person name="Yoshikawa S."/>
            <person name="Yamada K."/>
            <person name="Nakamura Y."/>
            <person name="Ichinomiya M."/>
            <person name="Sato N."/>
            <person name="Blanc-Mathieu R."/>
            <person name="Endo H."/>
            <person name="Kuwata A."/>
            <person name="Ogata H."/>
        </authorList>
    </citation>
    <scope>NUCLEOTIDE SEQUENCE [LARGE SCALE GENOMIC DNA]</scope>
</reference>
<dbReference type="EMBL" id="BRYB01001034">
    <property type="protein sequence ID" value="GMI41893.1"/>
    <property type="molecule type" value="Genomic_DNA"/>
</dbReference>
<evidence type="ECO:0000313" key="2">
    <source>
        <dbReference type="Proteomes" id="UP001165060"/>
    </source>
</evidence>
<name>A0ABQ6N6K1_9STRA</name>
<keyword evidence="2" id="KW-1185">Reference proteome</keyword>
<evidence type="ECO:0000313" key="1">
    <source>
        <dbReference type="EMBL" id="GMI41893.1"/>
    </source>
</evidence>
<feature type="non-terminal residue" evidence="1">
    <location>
        <position position="1"/>
    </location>
</feature>